<dbReference type="Proteomes" id="UP000822688">
    <property type="component" value="Chromosome 2"/>
</dbReference>
<evidence type="ECO:0000313" key="2">
    <source>
        <dbReference type="Proteomes" id="UP000822688"/>
    </source>
</evidence>
<reference evidence="1" key="1">
    <citation type="submission" date="2020-06" db="EMBL/GenBank/DDBJ databases">
        <title>WGS assembly of Ceratodon purpureus strain R40.</title>
        <authorList>
            <person name="Carey S.B."/>
            <person name="Jenkins J."/>
            <person name="Shu S."/>
            <person name="Lovell J.T."/>
            <person name="Sreedasyam A."/>
            <person name="Maumus F."/>
            <person name="Tiley G.P."/>
            <person name="Fernandez-Pozo N."/>
            <person name="Barry K."/>
            <person name="Chen C."/>
            <person name="Wang M."/>
            <person name="Lipzen A."/>
            <person name="Daum C."/>
            <person name="Saski C.A."/>
            <person name="Payton A.C."/>
            <person name="Mcbreen J.C."/>
            <person name="Conrad R.E."/>
            <person name="Kollar L.M."/>
            <person name="Olsson S."/>
            <person name="Huttunen S."/>
            <person name="Landis J.B."/>
            <person name="Wickett N.J."/>
            <person name="Johnson M.G."/>
            <person name="Rensing S.A."/>
            <person name="Grimwood J."/>
            <person name="Schmutz J."/>
            <person name="Mcdaniel S.F."/>
        </authorList>
    </citation>
    <scope>NUCLEOTIDE SEQUENCE</scope>
    <source>
        <strain evidence="1">R40</strain>
    </source>
</reference>
<keyword evidence="2" id="KW-1185">Reference proteome</keyword>
<accession>A0A8T0INU6</accession>
<organism evidence="1 2">
    <name type="scientific">Ceratodon purpureus</name>
    <name type="common">Fire moss</name>
    <name type="synonym">Dicranum purpureum</name>
    <dbReference type="NCBI Taxonomy" id="3225"/>
    <lineage>
        <taxon>Eukaryota</taxon>
        <taxon>Viridiplantae</taxon>
        <taxon>Streptophyta</taxon>
        <taxon>Embryophyta</taxon>
        <taxon>Bryophyta</taxon>
        <taxon>Bryophytina</taxon>
        <taxon>Bryopsida</taxon>
        <taxon>Dicranidae</taxon>
        <taxon>Pseudoditrichales</taxon>
        <taxon>Ditrichaceae</taxon>
        <taxon>Ceratodon</taxon>
    </lineage>
</organism>
<evidence type="ECO:0000313" key="1">
    <source>
        <dbReference type="EMBL" id="KAG0585440.1"/>
    </source>
</evidence>
<dbReference type="AlphaFoldDB" id="A0A8T0INU6"/>
<proteinExistence type="predicted"/>
<dbReference type="EMBL" id="CM026422">
    <property type="protein sequence ID" value="KAG0585440.1"/>
    <property type="molecule type" value="Genomic_DNA"/>
</dbReference>
<gene>
    <name evidence="1" type="ORF">KC19_2G011600</name>
</gene>
<sequence>MVASRDVRSDGKLLPVSSRLVSSRLVSSFSLSVSIPDGIPSCEMNGAGSAGDSVGTRGEKYTFGREVFGGENLEEYFATHGRIVTETPTFTLATIALKIAEALTKEVTAMASFDAIHSSSILHEDIQHANISVPKGGYYKDGV</sequence>
<name>A0A8T0INU6_CERPU</name>
<comment type="caution">
    <text evidence="1">The sequence shown here is derived from an EMBL/GenBank/DDBJ whole genome shotgun (WGS) entry which is preliminary data.</text>
</comment>
<protein>
    <submittedName>
        <fullName evidence="1">Uncharacterized protein</fullName>
    </submittedName>
</protein>